<dbReference type="GO" id="GO:0006265">
    <property type="term" value="P:DNA topological change"/>
    <property type="evidence" value="ECO:0007669"/>
    <property type="project" value="InterPro"/>
</dbReference>
<dbReference type="HAMAP" id="MF_01897">
    <property type="entry name" value="GyrA"/>
    <property type="match status" value="1"/>
</dbReference>
<keyword evidence="8" id="KW-0238">DNA-binding</keyword>
<evidence type="ECO:0000256" key="10">
    <source>
        <dbReference type="SAM" id="MobiDB-lite"/>
    </source>
</evidence>
<dbReference type="InterPro" id="IPR013758">
    <property type="entry name" value="Topo_IIA_A/C_ab"/>
</dbReference>
<name>A0A3B1DKK9_9ZZZZ</name>
<organism evidence="12">
    <name type="scientific">hydrothermal vent metagenome</name>
    <dbReference type="NCBI Taxonomy" id="652676"/>
    <lineage>
        <taxon>unclassified sequences</taxon>
        <taxon>metagenomes</taxon>
        <taxon>ecological metagenomes</taxon>
    </lineage>
</organism>
<dbReference type="GO" id="GO:0009330">
    <property type="term" value="C:DNA topoisomerase type II (double strand cut, ATP-hydrolyzing) complex"/>
    <property type="evidence" value="ECO:0007669"/>
    <property type="project" value="TreeGrafter"/>
</dbReference>
<evidence type="ECO:0000256" key="1">
    <source>
        <dbReference type="ARBA" id="ARBA00000185"/>
    </source>
</evidence>
<accession>A0A3B1DKK9</accession>
<evidence type="ECO:0000256" key="4">
    <source>
        <dbReference type="ARBA" id="ARBA00022490"/>
    </source>
</evidence>
<dbReference type="CDD" id="cd00187">
    <property type="entry name" value="TOP4c"/>
    <property type="match status" value="1"/>
</dbReference>
<dbReference type="FunFam" id="1.10.268.10:FF:000001">
    <property type="entry name" value="DNA gyrase subunit A"/>
    <property type="match status" value="1"/>
</dbReference>
<gene>
    <name evidence="12" type="ORF">MNBD_NITROSPIRAE01-358</name>
</gene>
<feature type="domain" description="Topo IIA-type catalytic" evidence="11">
    <location>
        <begin position="33"/>
        <end position="498"/>
    </location>
</feature>
<feature type="region of interest" description="Disordered" evidence="10">
    <location>
        <begin position="811"/>
        <end position="833"/>
    </location>
</feature>
<keyword evidence="9 12" id="KW-0413">Isomerase</keyword>
<evidence type="ECO:0000256" key="2">
    <source>
        <dbReference type="ARBA" id="ARBA00008263"/>
    </source>
</evidence>
<evidence type="ECO:0000256" key="5">
    <source>
        <dbReference type="ARBA" id="ARBA00022741"/>
    </source>
</evidence>
<dbReference type="SUPFAM" id="SSF101904">
    <property type="entry name" value="GyrA/ParC C-terminal domain-like"/>
    <property type="match status" value="1"/>
</dbReference>
<dbReference type="FunFam" id="3.90.199.10:FF:000001">
    <property type="entry name" value="DNA gyrase subunit A"/>
    <property type="match status" value="1"/>
</dbReference>
<dbReference type="PANTHER" id="PTHR43493">
    <property type="entry name" value="DNA GYRASE/TOPOISOMERASE SUBUNIT A"/>
    <property type="match status" value="1"/>
</dbReference>
<comment type="catalytic activity">
    <reaction evidence="1">
        <text>ATP-dependent breakage, passage and rejoining of double-stranded DNA.</text>
        <dbReference type="EC" id="5.6.2.2"/>
    </reaction>
</comment>
<dbReference type="Pfam" id="PF03989">
    <property type="entry name" value="DNA_gyraseA_C"/>
    <property type="match status" value="6"/>
</dbReference>
<dbReference type="Gene3D" id="2.120.10.90">
    <property type="entry name" value="DNA gyrase/topoisomerase IV, subunit A, C-terminal"/>
    <property type="match status" value="1"/>
</dbReference>
<dbReference type="NCBIfam" id="NF004044">
    <property type="entry name" value="PRK05561.1"/>
    <property type="match status" value="1"/>
</dbReference>
<dbReference type="InterPro" id="IPR006691">
    <property type="entry name" value="GyrA/parC_rep"/>
</dbReference>
<reference evidence="12" key="1">
    <citation type="submission" date="2018-06" db="EMBL/GenBank/DDBJ databases">
        <authorList>
            <person name="Zhirakovskaya E."/>
        </authorList>
    </citation>
    <scope>NUCLEOTIDE SEQUENCE</scope>
</reference>
<dbReference type="EC" id="5.6.2.2" evidence="3"/>
<dbReference type="FunFam" id="2.120.10.90:FF:000004">
    <property type="entry name" value="DNA gyrase subunit A"/>
    <property type="match status" value="1"/>
</dbReference>
<sequence length="833" mass="92938">MPEIEHRTTVNIDEEMKSSYIDYAMSVIVGRALPDVRDGLKPVHRRILYAMFREGLLSNRRYSKSAGVVGEVLKKYHPHGDTAIYDTMVRMAQDFNMRYPLVDGQGNFGSVDGDRAAAYRYTEARMTKLAEEILADIDMDTVNFTPNFDETVQEPVVMPSRIPNLLMNGSTGIAVGMATNIPPHNLGELLEGLTLLLNDRSVSIETLMEKIKGPDFPTAGFIYGTAGIESAFKTGRGSVMLRARAAVEVHPRTERETIIVTELPYQVNKARLLEKIGHLVRDKKLEGISELRDESDRDGMRIVIELKRGEMGAVVLNNLYKQTQLQNSFGIIMLALVNNQPKVMNIKEILVHFLDFRREVVIRRTRFELRQAEARAHILEGLRIALDHLDEVIALIRASASPEVARTALMGEYGLSERQAQAILDMRLQRLTALERDKLIAELEALREKIADLKTLLGSDVRISEVIRSELVEIQRKYADDRRTEIIPDTGEISIEDLIAEEEMVITVSNTGYIKRNAVALYRAQRRGGKGKIGTGLKEADFVSHLFIASTHNYLLFFTDTGQVHWLKVHQIPEGGRATKGKAIVNLLQIPQGETISAILSVDQFDEGRFAVMATQKGLVKKTTLSAYGKPRAGGIRAINLNEGDRLISVQLTSGNHDILLGTKHGLSIRFSEQDVRAMGRIATGVMGVRLSNGNELISMETIGPDQRTSLLTATEHGFGKRTALSEYRKQRRGGRGIITIQTSHRNGSVVDAFQVEDEDEVMIITANGKIVRQKVEGIRVIGRNTQGVRLIDMVEGDRVVRVARLIDKGDREVSEEETASESETEETPKNDS</sequence>
<evidence type="ECO:0000256" key="7">
    <source>
        <dbReference type="ARBA" id="ARBA00023029"/>
    </source>
</evidence>
<dbReference type="GO" id="GO:0003677">
    <property type="term" value="F:DNA binding"/>
    <property type="evidence" value="ECO:0007669"/>
    <property type="project" value="UniProtKB-KW"/>
</dbReference>
<dbReference type="GO" id="GO:0003918">
    <property type="term" value="F:DNA topoisomerase type II (double strand cut, ATP-hydrolyzing) activity"/>
    <property type="evidence" value="ECO:0007669"/>
    <property type="project" value="UniProtKB-EC"/>
</dbReference>
<keyword evidence="7" id="KW-0799">Topoisomerase</keyword>
<evidence type="ECO:0000256" key="9">
    <source>
        <dbReference type="ARBA" id="ARBA00023235"/>
    </source>
</evidence>
<dbReference type="InterPro" id="IPR005743">
    <property type="entry name" value="GyrA"/>
</dbReference>
<comment type="similarity">
    <text evidence="2">Belongs to the type II topoisomerase GyrA/ParC subunit family.</text>
</comment>
<evidence type="ECO:0000256" key="8">
    <source>
        <dbReference type="ARBA" id="ARBA00023125"/>
    </source>
</evidence>
<dbReference type="InterPro" id="IPR002205">
    <property type="entry name" value="Topo_IIA_dom_A"/>
</dbReference>
<dbReference type="NCBIfam" id="NF004043">
    <property type="entry name" value="PRK05560.1"/>
    <property type="match status" value="1"/>
</dbReference>
<evidence type="ECO:0000313" key="12">
    <source>
        <dbReference type="EMBL" id="VAX32225.1"/>
    </source>
</evidence>
<evidence type="ECO:0000256" key="6">
    <source>
        <dbReference type="ARBA" id="ARBA00022840"/>
    </source>
</evidence>
<dbReference type="GO" id="GO:0005694">
    <property type="term" value="C:chromosome"/>
    <property type="evidence" value="ECO:0007669"/>
    <property type="project" value="InterPro"/>
</dbReference>
<dbReference type="GO" id="GO:0005737">
    <property type="term" value="C:cytoplasm"/>
    <property type="evidence" value="ECO:0007669"/>
    <property type="project" value="TreeGrafter"/>
</dbReference>
<dbReference type="PROSITE" id="PS52040">
    <property type="entry name" value="TOPO_IIA"/>
    <property type="match status" value="1"/>
</dbReference>
<dbReference type="GO" id="GO:0005524">
    <property type="term" value="F:ATP binding"/>
    <property type="evidence" value="ECO:0007669"/>
    <property type="project" value="UniProtKB-KW"/>
</dbReference>
<dbReference type="InterPro" id="IPR013760">
    <property type="entry name" value="Topo_IIA-like_dom_sf"/>
</dbReference>
<dbReference type="InterPro" id="IPR013757">
    <property type="entry name" value="Topo_IIA_A_a_sf"/>
</dbReference>
<protein>
    <recommendedName>
        <fullName evidence="3">DNA topoisomerase (ATP-hydrolyzing)</fullName>
        <ecNumber evidence="3">5.6.2.2</ecNumber>
    </recommendedName>
</protein>
<proteinExistence type="inferred from homology"/>
<dbReference type="Gene3D" id="3.30.1360.40">
    <property type="match status" value="1"/>
</dbReference>
<keyword evidence="6" id="KW-0067">ATP-binding</keyword>
<dbReference type="InterPro" id="IPR050220">
    <property type="entry name" value="Type_II_DNA_Topoisomerases"/>
</dbReference>
<dbReference type="Gene3D" id="1.10.268.10">
    <property type="entry name" value="Topoisomerase, domain 3"/>
    <property type="match status" value="1"/>
</dbReference>
<keyword evidence="5" id="KW-0547">Nucleotide-binding</keyword>
<dbReference type="EMBL" id="UOGF01000085">
    <property type="protein sequence ID" value="VAX32225.1"/>
    <property type="molecule type" value="Genomic_DNA"/>
</dbReference>
<dbReference type="NCBIfam" id="TIGR01063">
    <property type="entry name" value="gyrA"/>
    <property type="match status" value="1"/>
</dbReference>
<feature type="compositionally biased region" description="Acidic residues" evidence="10">
    <location>
        <begin position="814"/>
        <end position="826"/>
    </location>
</feature>
<evidence type="ECO:0000256" key="3">
    <source>
        <dbReference type="ARBA" id="ARBA00012895"/>
    </source>
</evidence>
<dbReference type="Gene3D" id="3.90.199.10">
    <property type="entry name" value="Topoisomerase II, domain 5"/>
    <property type="match status" value="1"/>
</dbReference>
<dbReference type="SMART" id="SM00434">
    <property type="entry name" value="TOP4c"/>
    <property type="match status" value="1"/>
</dbReference>
<dbReference type="Pfam" id="PF00521">
    <property type="entry name" value="DNA_topoisoIV"/>
    <property type="match status" value="1"/>
</dbReference>
<dbReference type="AlphaFoldDB" id="A0A3B1DKK9"/>
<keyword evidence="4" id="KW-0963">Cytoplasm</keyword>
<dbReference type="FunFam" id="3.30.1360.40:FF:000002">
    <property type="entry name" value="DNA gyrase subunit A"/>
    <property type="match status" value="1"/>
</dbReference>
<dbReference type="PANTHER" id="PTHR43493:SF5">
    <property type="entry name" value="DNA GYRASE SUBUNIT A, CHLOROPLASTIC_MITOCHONDRIAL"/>
    <property type="match status" value="1"/>
</dbReference>
<evidence type="ECO:0000259" key="11">
    <source>
        <dbReference type="PROSITE" id="PS52040"/>
    </source>
</evidence>
<dbReference type="InterPro" id="IPR035516">
    <property type="entry name" value="Gyrase/topoIV_suA_C"/>
</dbReference>
<dbReference type="SUPFAM" id="SSF56719">
    <property type="entry name" value="Type II DNA topoisomerase"/>
    <property type="match status" value="1"/>
</dbReference>